<evidence type="ECO:0000256" key="2">
    <source>
        <dbReference type="SAM" id="MobiDB-lite"/>
    </source>
</evidence>
<dbReference type="Proteomes" id="UP000298663">
    <property type="component" value="Unassembled WGS sequence"/>
</dbReference>
<dbReference type="EMBL" id="AZBU02000004">
    <property type="protein sequence ID" value="TKR82413.1"/>
    <property type="molecule type" value="Genomic_DNA"/>
</dbReference>
<protein>
    <submittedName>
        <fullName evidence="3">Uncharacterized protein</fullName>
    </submittedName>
</protein>
<name>A0A4U5NI76_STECR</name>
<reference evidence="3 4" key="2">
    <citation type="journal article" date="2019" name="G3 (Bethesda)">
        <title>Hybrid Assembly of the Genome of the Entomopathogenic Nematode Steinernema carpocapsae Identifies the X-Chromosome.</title>
        <authorList>
            <person name="Serra L."/>
            <person name="Macchietto M."/>
            <person name="Macias-Munoz A."/>
            <person name="McGill C.J."/>
            <person name="Rodriguez I.M."/>
            <person name="Rodriguez B."/>
            <person name="Murad R."/>
            <person name="Mortazavi A."/>
        </authorList>
    </citation>
    <scope>NUCLEOTIDE SEQUENCE [LARGE SCALE GENOMIC DNA]</scope>
    <source>
        <strain evidence="3 4">ALL</strain>
    </source>
</reference>
<dbReference type="OrthoDB" id="10471527at2759"/>
<sequence>MWEHGDEWRQEVEARMKEFDELFESYGLPENERYERRILLIQKVCQLLNREHETFENRCEQMDRETIEFHAEVQRLRGLLELEPFVIDESMKIYPKRELLHTELVELQQNYDERHEEQMDLIERYNALIQIRSTFHELSLKDLKEKALLTQLESTHLNERVTKLAAEIEDCREQLVQLQDIAKQFTESLAGCDGPSKEHLHFIELDPNGSDIQLNDSDMDSFRNLVTELQTLHNEKFREQMADFERICEEIEKLSEACAIPVSERKEYSKPINIVGYGLYGNGTIEFINLDNYAEIKEDFEQLKTLYEERSETLDLYAKWKELWEEANRLDWEATKDKKHYAKGKAQLDAFTKRQDLVNKQLKDTRIRLEDACFNYKTKHYADLRLLNNLTPIESINELIQKNRENRESRREKKLAETQNAAAKRRSIRMIN</sequence>
<dbReference type="AlphaFoldDB" id="A0A4U5NI76"/>
<keyword evidence="1" id="KW-0175">Coiled coil</keyword>
<feature type="region of interest" description="Disordered" evidence="2">
    <location>
        <begin position="404"/>
        <end position="432"/>
    </location>
</feature>
<keyword evidence="4" id="KW-1185">Reference proteome</keyword>
<evidence type="ECO:0000256" key="1">
    <source>
        <dbReference type="SAM" id="Coils"/>
    </source>
</evidence>
<comment type="caution">
    <text evidence="3">The sequence shown here is derived from an EMBL/GenBank/DDBJ whole genome shotgun (WGS) entry which is preliminary data.</text>
</comment>
<organism evidence="3 4">
    <name type="scientific">Steinernema carpocapsae</name>
    <name type="common">Entomopathogenic nematode</name>
    <dbReference type="NCBI Taxonomy" id="34508"/>
    <lineage>
        <taxon>Eukaryota</taxon>
        <taxon>Metazoa</taxon>
        <taxon>Ecdysozoa</taxon>
        <taxon>Nematoda</taxon>
        <taxon>Chromadorea</taxon>
        <taxon>Rhabditida</taxon>
        <taxon>Tylenchina</taxon>
        <taxon>Panagrolaimomorpha</taxon>
        <taxon>Strongyloidoidea</taxon>
        <taxon>Steinernematidae</taxon>
        <taxon>Steinernema</taxon>
    </lineage>
</organism>
<evidence type="ECO:0000313" key="4">
    <source>
        <dbReference type="Proteomes" id="UP000298663"/>
    </source>
</evidence>
<evidence type="ECO:0000313" key="3">
    <source>
        <dbReference type="EMBL" id="TKR82413.1"/>
    </source>
</evidence>
<accession>A0A4U5NI76</accession>
<dbReference type="Gene3D" id="1.20.58.1520">
    <property type="match status" value="1"/>
</dbReference>
<reference evidence="3 4" key="1">
    <citation type="journal article" date="2015" name="Genome Biol.">
        <title>Comparative genomics of Steinernema reveals deeply conserved gene regulatory networks.</title>
        <authorList>
            <person name="Dillman A.R."/>
            <person name="Macchietto M."/>
            <person name="Porter C.F."/>
            <person name="Rogers A."/>
            <person name="Williams B."/>
            <person name="Antoshechkin I."/>
            <person name="Lee M.M."/>
            <person name="Goodwin Z."/>
            <person name="Lu X."/>
            <person name="Lewis E.E."/>
            <person name="Goodrich-Blair H."/>
            <person name="Stock S.P."/>
            <person name="Adams B.J."/>
            <person name="Sternberg P.W."/>
            <person name="Mortazavi A."/>
        </authorList>
    </citation>
    <scope>NUCLEOTIDE SEQUENCE [LARGE SCALE GENOMIC DNA]</scope>
    <source>
        <strain evidence="3 4">ALL</strain>
    </source>
</reference>
<feature type="compositionally biased region" description="Basic residues" evidence="2">
    <location>
        <begin position="423"/>
        <end position="432"/>
    </location>
</feature>
<feature type="compositionally biased region" description="Basic and acidic residues" evidence="2">
    <location>
        <begin position="404"/>
        <end position="416"/>
    </location>
</feature>
<proteinExistence type="predicted"/>
<feature type="coiled-coil region" evidence="1">
    <location>
        <begin position="154"/>
        <end position="188"/>
    </location>
</feature>
<gene>
    <name evidence="3" type="ORF">L596_016144</name>
</gene>